<gene>
    <name evidence="1" type="ORF">DI609_07255</name>
</gene>
<accession>A0A2W5CYB4</accession>
<dbReference type="Proteomes" id="UP000249451">
    <property type="component" value="Unassembled WGS sequence"/>
</dbReference>
<sequence>MAVQSAADRHELDTKIRNTLLSDMLGMGIGYWADADIVEETDDTHLALTVKVTDRETGTEYTVHRAAFGIAVDDWARDHTWVEDRFIEQFARHWTAMNFDYVDFDANITDCLMQHYLFGEYRYA</sequence>
<evidence type="ECO:0000313" key="2">
    <source>
        <dbReference type="Proteomes" id="UP000249451"/>
    </source>
</evidence>
<comment type="caution">
    <text evidence="1">The sequence shown here is derived from an EMBL/GenBank/DDBJ whole genome shotgun (WGS) entry which is preliminary data.</text>
</comment>
<dbReference type="AlphaFoldDB" id="A0A2W5CYB4"/>
<evidence type="ECO:0000313" key="1">
    <source>
        <dbReference type="EMBL" id="PZO99955.1"/>
    </source>
</evidence>
<protein>
    <submittedName>
        <fullName evidence="1">Uncharacterized protein</fullName>
    </submittedName>
</protein>
<organism evidence="1 2">
    <name type="scientific">Corynebacterium urealyticum</name>
    <dbReference type="NCBI Taxonomy" id="43771"/>
    <lineage>
        <taxon>Bacteria</taxon>
        <taxon>Bacillati</taxon>
        <taxon>Actinomycetota</taxon>
        <taxon>Actinomycetes</taxon>
        <taxon>Mycobacteriales</taxon>
        <taxon>Corynebacteriaceae</taxon>
        <taxon>Corynebacterium</taxon>
    </lineage>
</organism>
<reference evidence="1 2" key="1">
    <citation type="submission" date="2017-11" db="EMBL/GenBank/DDBJ databases">
        <title>Infants hospitalized years apart are colonized by the same room-sourced microbial strains.</title>
        <authorList>
            <person name="Brooks B."/>
            <person name="Olm M.R."/>
            <person name="Firek B.A."/>
            <person name="Baker R."/>
            <person name="Thomas B.C."/>
            <person name="Morowitz M.J."/>
            <person name="Banfield J.F."/>
        </authorList>
    </citation>
    <scope>NUCLEOTIDE SEQUENCE [LARGE SCALE GENOMIC DNA]</scope>
    <source>
        <strain evidence="1">S2_012_000_R3_87</strain>
    </source>
</reference>
<name>A0A2W5CYB4_9CORY</name>
<proteinExistence type="predicted"/>
<dbReference type="EMBL" id="QFNY01000161">
    <property type="protein sequence ID" value="PZO99955.1"/>
    <property type="molecule type" value="Genomic_DNA"/>
</dbReference>